<dbReference type="InterPro" id="IPR000551">
    <property type="entry name" value="MerR-type_HTH_dom"/>
</dbReference>
<reference evidence="2 3" key="1">
    <citation type="submission" date="2019-02" db="EMBL/GenBank/DDBJ databases">
        <title>Deep-cultivation of Planctomycetes and their phenomic and genomic characterization uncovers novel biology.</title>
        <authorList>
            <person name="Wiegand S."/>
            <person name="Jogler M."/>
            <person name="Boedeker C."/>
            <person name="Pinto D."/>
            <person name="Vollmers J."/>
            <person name="Rivas-Marin E."/>
            <person name="Kohn T."/>
            <person name="Peeters S.H."/>
            <person name="Heuer A."/>
            <person name="Rast P."/>
            <person name="Oberbeckmann S."/>
            <person name="Bunk B."/>
            <person name="Jeske O."/>
            <person name="Meyerdierks A."/>
            <person name="Storesund J.E."/>
            <person name="Kallscheuer N."/>
            <person name="Luecker S."/>
            <person name="Lage O.M."/>
            <person name="Pohl T."/>
            <person name="Merkel B.J."/>
            <person name="Hornburger P."/>
            <person name="Mueller R.-W."/>
            <person name="Bruemmer F."/>
            <person name="Labrenz M."/>
            <person name="Spormann A.M."/>
            <person name="Op den Camp H."/>
            <person name="Overmann J."/>
            <person name="Amann R."/>
            <person name="Jetten M.S.M."/>
            <person name="Mascher T."/>
            <person name="Medema M.H."/>
            <person name="Devos D.P."/>
            <person name="Kaster A.-K."/>
            <person name="Ovreas L."/>
            <person name="Rohde M."/>
            <person name="Galperin M.Y."/>
            <person name="Jogler C."/>
        </authorList>
    </citation>
    <scope>NUCLEOTIDE SEQUENCE [LARGE SCALE GENOMIC DNA]</scope>
    <source>
        <strain evidence="2 3">SV_7m_r</strain>
    </source>
</reference>
<dbReference type="OrthoDB" id="9803659at2"/>
<gene>
    <name evidence="2" type="ORF">SV7mr_20020</name>
</gene>
<evidence type="ECO:0000313" key="3">
    <source>
        <dbReference type="Proteomes" id="UP000315003"/>
    </source>
</evidence>
<dbReference type="RefSeq" id="WP_145271410.1">
    <property type="nucleotide sequence ID" value="NZ_CP036272.1"/>
</dbReference>
<sequence length="66" mass="7806">MKLFSIKDVSQLIGIDETRIHYCHRSGRVPEPQHVGNRRIYTPKDLKRVAEFFGVEAKQKEHEEEK</sequence>
<dbReference type="GO" id="GO:0006355">
    <property type="term" value="P:regulation of DNA-templated transcription"/>
    <property type="evidence" value="ECO:0007669"/>
    <property type="project" value="InterPro"/>
</dbReference>
<keyword evidence="3" id="KW-1185">Reference proteome</keyword>
<feature type="domain" description="HTH merR-type" evidence="1">
    <location>
        <begin position="4"/>
        <end position="49"/>
    </location>
</feature>
<organism evidence="2 3">
    <name type="scientific">Stieleria bergensis</name>
    <dbReference type="NCBI Taxonomy" id="2528025"/>
    <lineage>
        <taxon>Bacteria</taxon>
        <taxon>Pseudomonadati</taxon>
        <taxon>Planctomycetota</taxon>
        <taxon>Planctomycetia</taxon>
        <taxon>Pirellulales</taxon>
        <taxon>Pirellulaceae</taxon>
        <taxon>Stieleria</taxon>
    </lineage>
</organism>
<dbReference type="EMBL" id="CP036272">
    <property type="protein sequence ID" value="QDT59495.1"/>
    <property type="molecule type" value="Genomic_DNA"/>
</dbReference>
<evidence type="ECO:0000313" key="2">
    <source>
        <dbReference type="EMBL" id="QDT59495.1"/>
    </source>
</evidence>
<dbReference type="Gene3D" id="1.10.1660.10">
    <property type="match status" value="1"/>
</dbReference>
<proteinExistence type="predicted"/>
<dbReference type="Proteomes" id="UP000315003">
    <property type="component" value="Chromosome"/>
</dbReference>
<dbReference type="SUPFAM" id="SSF46955">
    <property type="entry name" value="Putative DNA-binding domain"/>
    <property type="match status" value="1"/>
</dbReference>
<evidence type="ECO:0000259" key="1">
    <source>
        <dbReference type="Pfam" id="PF13411"/>
    </source>
</evidence>
<name>A0A517STN5_9BACT</name>
<dbReference type="AlphaFoldDB" id="A0A517STN5"/>
<dbReference type="InterPro" id="IPR009061">
    <property type="entry name" value="DNA-bd_dom_put_sf"/>
</dbReference>
<dbReference type="GO" id="GO:0003677">
    <property type="term" value="F:DNA binding"/>
    <property type="evidence" value="ECO:0007669"/>
    <property type="project" value="InterPro"/>
</dbReference>
<accession>A0A517STN5</accession>
<dbReference type="Pfam" id="PF13411">
    <property type="entry name" value="MerR_1"/>
    <property type="match status" value="1"/>
</dbReference>
<protein>
    <recommendedName>
        <fullName evidence="1">HTH merR-type domain-containing protein</fullName>
    </recommendedName>
</protein>